<evidence type="ECO:0000313" key="2">
    <source>
        <dbReference type="EMBL" id="GAA0475913.1"/>
    </source>
</evidence>
<gene>
    <name evidence="2" type="ORF">GCM10010361_45440</name>
</gene>
<keyword evidence="3" id="KW-1185">Reference proteome</keyword>
<accession>A0ABP3KBT6</accession>
<protein>
    <submittedName>
        <fullName evidence="2">Uncharacterized protein</fullName>
    </submittedName>
</protein>
<dbReference type="EMBL" id="BAAABY010000032">
    <property type="protein sequence ID" value="GAA0475913.1"/>
    <property type="molecule type" value="Genomic_DNA"/>
</dbReference>
<evidence type="ECO:0000256" key="1">
    <source>
        <dbReference type="SAM" id="MobiDB-lite"/>
    </source>
</evidence>
<feature type="region of interest" description="Disordered" evidence="1">
    <location>
        <begin position="1"/>
        <end position="28"/>
    </location>
</feature>
<evidence type="ECO:0000313" key="3">
    <source>
        <dbReference type="Proteomes" id="UP001500909"/>
    </source>
</evidence>
<reference evidence="3" key="1">
    <citation type="journal article" date="2019" name="Int. J. Syst. Evol. Microbiol.">
        <title>The Global Catalogue of Microorganisms (GCM) 10K type strain sequencing project: providing services to taxonomists for standard genome sequencing and annotation.</title>
        <authorList>
            <consortium name="The Broad Institute Genomics Platform"/>
            <consortium name="The Broad Institute Genome Sequencing Center for Infectious Disease"/>
            <person name="Wu L."/>
            <person name="Ma J."/>
        </authorList>
    </citation>
    <scope>NUCLEOTIDE SEQUENCE [LARGE SCALE GENOMIC DNA]</scope>
    <source>
        <strain evidence="3">JCM 4805</strain>
    </source>
</reference>
<organism evidence="2 3">
    <name type="scientific">Streptomyces olivaceiscleroticus</name>
    <dbReference type="NCBI Taxonomy" id="68245"/>
    <lineage>
        <taxon>Bacteria</taxon>
        <taxon>Bacillati</taxon>
        <taxon>Actinomycetota</taxon>
        <taxon>Actinomycetes</taxon>
        <taxon>Kitasatosporales</taxon>
        <taxon>Streptomycetaceae</taxon>
        <taxon>Streptomyces</taxon>
    </lineage>
</organism>
<proteinExistence type="predicted"/>
<sequence length="87" mass="9367">MISLNHTPVDEGPTPVGTPPCHRPTTRGRTMDAFTAGILQRIKSTEADLDRARETGDDFLADVEQAELEDLQRLASEHGVEVGAPSA</sequence>
<name>A0ABP3KBT6_9ACTN</name>
<comment type="caution">
    <text evidence="2">The sequence shown here is derived from an EMBL/GenBank/DDBJ whole genome shotgun (WGS) entry which is preliminary data.</text>
</comment>
<dbReference type="Proteomes" id="UP001500909">
    <property type="component" value="Unassembled WGS sequence"/>
</dbReference>